<evidence type="ECO:0000256" key="11">
    <source>
        <dbReference type="ARBA" id="ARBA00022824"/>
    </source>
</evidence>
<evidence type="ECO:0000256" key="7">
    <source>
        <dbReference type="ARBA" id="ARBA00022692"/>
    </source>
</evidence>
<feature type="transmembrane region" description="Helical" evidence="17">
    <location>
        <begin position="40"/>
        <end position="57"/>
    </location>
</feature>
<comment type="subcellular location">
    <subcellularLocation>
        <location evidence="2">Endoplasmic reticulum membrane</location>
        <topology evidence="2">Multi-pass membrane protein</topology>
    </subcellularLocation>
</comment>
<evidence type="ECO:0000256" key="15">
    <source>
        <dbReference type="PROSITE-ProRule" id="PRU00175"/>
    </source>
</evidence>
<dbReference type="GO" id="GO:0005789">
    <property type="term" value="C:endoplasmic reticulum membrane"/>
    <property type="evidence" value="ECO:0007669"/>
    <property type="project" value="UniProtKB-SubCell"/>
</dbReference>
<comment type="caution">
    <text evidence="19">The sequence shown here is derived from an EMBL/GenBank/DDBJ whole genome shotgun (WGS) entry which is preliminary data.</text>
</comment>
<evidence type="ECO:0000256" key="9">
    <source>
        <dbReference type="ARBA" id="ARBA00022771"/>
    </source>
</evidence>
<dbReference type="SUPFAM" id="SSF57850">
    <property type="entry name" value="RING/U-box"/>
    <property type="match status" value="1"/>
</dbReference>
<dbReference type="GO" id="GO:0008270">
    <property type="term" value="F:zinc ion binding"/>
    <property type="evidence" value="ECO:0007669"/>
    <property type="project" value="UniProtKB-KW"/>
</dbReference>
<evidence type="ECO:0000256" key="8">
    <source>
        <dbReference type="ARBA" id="ARBA00022723"/>
    </source>
</evidence>
<dbReference type="InterPro" id="IPR050731">
    <property type="entry name" value="HRD1_E3_ubiq-ligases"/>
</dbReference>
<dbReference type="InterPro" id="IPR001841">
    <property type="entry name" value="Znf_RING"/>
</dbReference>
<dbReference type="GO" id="GO:0061630">
    <property type="term" value="F:ubiquitin protein ligase activity"/>
    <property type="evidence" value="ECO:0007669"/>
    <property type="project" value="UniProtKB-EC"/>
</dbReference>
<proteinExistence type="inferred from homology"/>
<dbReference type="GO" id="GO:0043161">
    <property type="term" value="P:proteasome-mediated ubiquitin-dependent protein catabolic process"/>
    <property type="evidence" value="ECO:0007669"/>
    <property type="project" value="TreeGrafter"/>
</dbReference>
<keyword evidence="20" id="KW-1185">Reference proteome</keyword>
<dbReference type="Pfam" id="PF25563">
    <property type="entry name" value="TPR_SYVN1_N"/>
    <property type="match status" value="1"/>
</dbReference>
<dbReference type="Pfam" id="PF12678">
    <property type="entry name" value="zf-rbx1"/>
    <property type="match status" value="1"/>
</dbReference>
<evidence type="ECO:0000256" key="17">
    <source>
        <dbReference type="SAM" id="Phobius"/>
    </source>
</evidence>
<evidence type="ECO:0000256" key="6">
    <source>
        <dbReference type="ARBA" id="ARBA00022679"/>
    </source>
</evidence>
<keyword evidence="7 17" id="KW-0812">Transmembrane</keyword>
<comment type="pathway">
    <text evidence="3">Protein modification; protein ubiquitination.</text>
</comment>
<feature type="transmembrane region" description="Helical" evidence="17">
    <location>
        <begin position="171"/>
        <end position="191"/>
    </location>
</feature>
<keyword evidence="6" id="KW-0808">Transferase</keyword>
<dbReference type="EC" id="2.3.2.27" evidence="5"/>
<dbReference type="InterPro" id="IPR057992">
    <property type="entry name" value="TPR_SYVN1_N"/>
</dbReference>
<keyword evidence="9 15" id="KW-0863">Zinc-finger</keyword>
<keyword evidence="12" id="KW-0862">Zinc</keyword>
<feature type="domain" description="RING-type" evidence="18">
    <location>
        <begin position="292"/>
        <end position="343"/>
    </location>
</feature>
<comment type="catalytic activity">
    <reaction evidence="1">
        <text>S-ubiquitinyl-[E2 ubiquitin-conjugating enzyme]-L-cysteine + [acceptor protein]-L-lysine = [E2 ubiquitin-conjugating enzyme]-L-cysteine + N(6)-ubiquitinyl-[acceptor protein]-L-lysine.</text>
        <dbReference type="EC" id="2.3.2.27"/>
    </reaction>
</comment>
<feature type="transmembrane region" description="Helical" evidence="17">
    <location>
        <begin position="212"/>
        <end position="236"/>
    </location>
</feature>
<evidence type="ECO:0000256" key="13">
    <source>
        <dbReference type="ARBA" id="ARBA00022989"/>
    </source>
</evidence>
<evidence type="ECO:0000256" key="1">
    <source>
        <dbReference type="ARBA" id="ARBA00000900"/>
    </source>
</evidence>
<feature type="transmembrane region" description="Helical" evidence="17">
    <location>
        <begin position="102"/>
        <end position="121"/>
    </location>
</feature>
<reference evidence="19" key="1">
    <citation type="submission" date="2020-05" db="EMBL/GenBank/DDBJ databases">
        <title>Phylogenomic resolution of chytrid fungi.</title>
        <authorList>
            <person name="Stajich J.E."/>
            <person name="Amses K."/>
            <person name="Simmons R."/>
            <person name="Seto K."/>
            <person name="Myers J."/>
            <person name="Bonds A."/>
            <person name="Quandt C.A."/>
            <person name="Barry K."/>
            <person name="Liu P."/>
            <person name="Grigoriev I."/>
            <person name="Longcore J.E."/>
            <person name="James T.Y."/>
        </authorList>
    </citation>
    <scope>NUCLEOTIDE SEQUENCE</scope>
    <source>
        <strain evidence="19">PLAUS21</strain>
    </source>
</reference>
<dbReference type="CDD" id="cd16479">
    <property type="entry name" value="RING-H2_synoviolin"/>
    <property type="match status" value="1"/>
</dbReference>
<evidence type="ECO:0000256" key="10">
    <source>
        <dbReference type="ARBA" id="ARBA00022786"/>
    </source>
</evidence>
<evidence type="ECO:0000256" key="4">
    <source>
        <dbReference type="ARBA" id="ARBA00010089"/>
    </source>
</evidence>
<dbReference type="Gene3D" id="3.30.40.10">
    <property type="entry name" value="Zinc/RING finger domain, C3HC4 (zinc finger)"/>
    <property type="match status" value="1"/>
</dbReference>
<dbReference type="SMART" id="SM00184">
    <property type="entry name" value="RING"/>
    <property type="match status" value="1"/>
</dbReference>
<dbReference type="PROSITE" id="PS50089">
    <property type="entry name" value="ZF_RING_2"/>
    <property type="match status" value="1"/>
</dbReference>
<dbReference type="AlphaFoldDB" id="A0AAD5Y5H1"/>
<organism evidence="19 20">
    <name type="scientific">Boothiomyces macroporosus</name>
    <dbReference type="NCBI Taxonomy" id="261099"/>
    <lineage>
        <taxon>Eukaryota</taxon>
        <taxon>Fungi</taxon>
        <taxon>Fungi incertae sedis</taxon>
        <taxon>Chytridiomycota</taxon>
        <taxon>Chytridiomycota incertae sedis</taxon>
        <taxon>Chytridiomycetes</taxon>
        <taxon>Rhizophydiales</taxon>
        <taxon>Terramycetaceae</taxon>
        <taxon>Boothiomyces</taxon>
    </lineage>
</organism>
<feature type="region of interest" description="Disordered" evidence="16">
    <location>
        <begin position="349"/>
        <end position="385"/>
    </location>
</feature>
<evidence type="ECO:0000259" key="18">
    <source>
        <dbReference type="PROSITE" id="PS50089"/>
    </source>
</evidence>
<evidence type="ECO:0000256" key="2">
    <source>
        <dbReference type="ARBA" id="ARBA00004477"/>
    </source>
</evidence>
<evidence type="ECO:0000256" key="16">
    <source>
        <dbReference type="SAM" id="MobiDB-lite"/>
    </source>
</evidence>
<evidence type="ECO:0000256" key="3">
    <source>
        <dbReference type="ARBA" id="ARBA00004906"/>
    </source>
</evidence>
<keyword evidence="10" id="KW-0833">Ubl conjugation pathway</keyword>
<dbReference type="InterPro" id="IPR024766">
    <property type="entry name" value="Znf_RING_H2"/>
</dbReference>
<comment type="similarity">
    <text evidence="4">Belongs to the HRD1 family.</text>
</comment>
<sequence length="512" mass="58949">MNRIHVFGATSTILSLMIFSKAFLERQGIFFATLIQLTQSNINLMILLGMTFYYVILTGKLIQRLWFGKLRALEVEHLYERSWFSVMDTCLALTIFRDGFDLLFILRFGTLLFCKTFHWIIGDRVDFMEQSPDISTWFHLRMGSIMFIFFALDVTFLTSAINSTISAGPSMLIVFGFEYALLASIMLGNAAKYVLHTIDLNSEAPWEEKSIYFFYIDLLLDFFKLAAYIVFFAVVVSHYGIPLHIVRDVYITLRSFLQRVRDLIRYKQATRNMNERYPTATAEELGQTDGVCIVCREEMRIPVEGLNPTPLQETPKKLPCGHLFHFRCLRSWLERQQSCPTCRQSVLDNTPNTNQPLNVNGPNQGVQPAPRQRNEPAPAQANVQPPRLPIVDEQIPREEPRRLLFTNLFRHEIPFELRFPRQAAVQQPESSRAATLPKVYPVHLTPLGPVPPSFNGEDFELLSDEQLRQFEGTSRQAIIKRLEYLRNIQNQLAKVSGQLAQLAELMPDDNKV</sequence>
<keyword evidence="13 17" id="KW-1133">Transmembrane helix</keyword>
<evidence type="ECO:0000313" key="19">
    <source>
        <dbReference type="EMBL" id="KAJ3253409.1"/>
    </source>
</evidence>
<evidence type="ECO:0000256" key="14">
    <source>
        <dbReference type="ARBA" id="ARBA00023136"/>
    </source>
</evidence>
<dbReference type="PANTHER" id="PTHR22763:SF184">
    <property type="entry name" value="E3 UBIQUITIN-PROTEIN LIGASE SYNOVIOLIN"/>
    <property type="match status" value="1"/>
</dbReference>
<accession>A0AAD5Y5H1</accession>
<feature type="compositionally biased region" description="Polar residues" evidence="16">
    <location>
        <begin position="349"/>
        <end position="366"/>
    </location>
</feature>
<name>A0AAD5Y5H1_9FUNG</name>
<feature type="transmembrane region" description="Helical" evidence="17">
    <location>
        <begin position="142"/>
        <end position="165"/>
    </location>
</feature>
<gene>
    <name evidence="19" type="primary">HRD1</name>
    <name evidence="19" type="ORF">HK103_000678</name>
</gene>
<evidence type="ECO:0000256" key="5">
    <source>
        <dbReference type="ARBA" id="ARBA00012483"/>
    </source>
</evidence>
<dbReference type="Proteomes" id="UP001210925">
    <property type="component" value="Unassembled WGS sequence"/>
</dbReference>
<keyword evidence="11" id="KW-0256">Endoplasmic reticulum</keyword>
<dbReference type="InterPro" id="IPR013083">
    <property type="entry name" value="Znf_RING/FYVE/PHD"/>
</dbReference>
<keyword evidence="8" id="KW-0479">Metal-binding</keyword>
<evidence type="ECO:0000256" key="12">
    <source>
        <dbReference type="ARBA" id="ARBA00022833"/>
    </source>
</evidence>
<protein>
    <recommendedName>
        <fullName evidence="5">RING-type E3 ubiquitin transferase</fullName>
        <ecNumber evidence="5">2.3.2.27</ecNumber>
    </recommendedName>
</protein>
<dbReference type="EMBL" id="JADGKB010000110">
    <property type="protein sequence ID" value="KAJ3253409.1"/>
    <property type="molecule type" value="Genomic_DNA"/>
</dbReference>
<dbReference type="GO" id="GO:0036503">
    <property type="term" value="P:ERAD pathway"/>
    <property type="evidence" value="ECO:0007669"/>
    <property type="project" value="TreeGrafter"/>
</dbReference>
<evidence type="ECO:0000313" key="20">
    <source>
        <dbReference type="Proteomes" id="UP001210925"/>
    </source>
</evidence>
<dbReference type="InterPro" id="IPR058051">
    <property type="entry name" value="Znf_RING_synoviolin"/>
</dbReference>
<keyword evidence="14 17" id="KW-0472">Membrane</keyword>
<dbReference type="PANTHER" id="PTHR22763">
    <property type="entry name" value="RING ZINC FINGER PROTEIN"/>
    <property type="match status" value="1"/>
</dbReference>